<sequence length="275" mass="29519">MTTETIVAVYDTAEHAEMAVHDLLAANVPSEAISRHASTGMTMGAATTTTAPAQEKGFWARTFGGEPDHDTSVYDRSVGSGSTVVTVQVPDEHVTAVTEILEKHSPIDIDERASSYGIAQTTTTQMPVAAAGSVAVAPTDGVMQLSEEQLVVGTRVVNRGSTRIRRFVVETPVEQQVTLHEETVKIDRRPVTDGRPVTGQAFADKTIEMTETGEEAVVGKTAHVYEEVGLHKEAAERVETVKDTVRREDVKIEKVPGEAVSTRTTAPVTPSTKKI</sequence>
<comment type="caution">
    <text evidence="3">The sequence shown here is derived from an EMBL/GenBank/DDBJ whole genome shotgun (WGS) entry which is preliminary data.</text>
</comment>
<keyword evidence="4" id="KW-1185">Reference proteome</keyword>
<feature type="compositionally biased region" description="Polar residues" evidence="1">
    <location>
        <begin position="261"/>
        <end position="275"/>
    </location>
</feature>
<protein>
    <submittedName>
        <fullName evidence="3">DUF2382 domain-containing protein</fullName>
    </submittedName>
</protein>
<evidence type="ECO:0000313" key="4">
    <source>
        <dbReference type="Proteomes" id="UP000305654"/>
    </source>
</evidence>
<dbReference type="InterPro" id="IPR052967">
    <property type="entry name" value="Stress_Response_Assoc"/>
</dbReference>
<accession>A0A5R9J582</accession>
<reference evidence="3 4" key="1">
    <citation type="submission" date="2019-05" db="EMBL/GenBank/DDBJ databases">
        <authorList>
            <person name="Pankratov T."/>
            <person name="Grouzdev D."/>
        </authorList>
    </citation>
    <scope>NUCLEOTIDE SEQUENCE [LARGE SCALE GENOMIC DNA]</scope>
    <source>
        <strain evidence="3 4">KEBCLARHB70R</strain>
    </source>
</reference>
<organism evidence="3 4">
    <name type="scientific">Lichenicoccus roseus</name>
    <dbReference type="NCBI Taxonomy" id="2683649"/>
    <lineage>
        <taxon>Bacteria</taxon>
        <taxon>Pseudomonadati</taxon>
        <taxon>Pseudomonadota</taxon>
        <taxon>Alphaproteobacteria</taxon>
        <taxon>Acetobacterales</taxon>
        <taxon>Acetobacteraceae</taxon>
        <taxon>Lichenicoccus</taxon>
    </lineage>
</organism>
<dbReference type="Pfam" id="PF09557">
    <property type="entry name" value="DUF2382"/>
    <property type="match status" value="1"/>
</dbReference>
<dbReference type="InterPro" id="IPR019060">
    <property type="entry name" value="DUF2382"/>
</dbReference>
<dbReference type="AlphaFoldDB" id="A0A5R9J582"/>
<dbReference type="PANTHER" id="PTHR38463:SF1">
    <property type="entry name" value="STRESS RESPONSE PROTEIN YSNF"/>
    <property type="match status" value="1"/>
</dbReference>
<proteinExistence type="predicted"/>
<evidence type="ECO:0000256" key="1">
    <source>
        <dbReference type="SAM" id="MobiDB-lite"/>
    </source>
</evidence>
<name>A0A5R9J582_9PROT</name>
<evidence type="ECO:0000313" key="3">
    <source>
        <dbReference type="EMBL" id="TLU70771.1"/>
    </source>
</evidence>
<evidence type="ECO:0000259" key="2">
    <source>
        <dbReference type="Pfam" id="PF09557"/>
    </source>
</evidence>
<feature type="domain" description="DUF2382" evidence="2">
    <location>
        <begin position="143"/>
        <end position="252"/>
    </location>
</feature>
<gene>
    <name evidence="3" type="ORF">FE263_20635</name>
</gene>
<feature type="region of interest" description="Disordered" evidence="1">
    <location>
        <begin position="256"/>
        <end position="275"/>
    </location>
</feature>
<dbReference type="Proteomes" id="UP000305654">
    <property type="component" value="Unassembled WGS sequence"/>
</dbReference>
<dbReference type="PANTHER" id="PTHR38463">
    <property type="entry name" value="STRESS RESPONSE PROTEIN YSNF"/>
    <property type="match status" value="1"/>
</dbReference>
<dbReference type="OrthoDB" id="7269603at2"/>
<dbReference type="EMBL" id="VCDI01000011">
    <property type="protein sequence ID" value="TLU70771.1"/>
    <property type="molecule type" value="Genomic_DNA"/>
</dbReference>